<feature type="region of interest" description="Disordered" evidence="1">
    <location>
        <begin position="1"/>
        <end position="44"/>
    </location>
</feature>
<evidence type="ECO:0000313" key="2">
    <source>
        <dbReference type="EMBL" id="KAJ8388679.1"/>
    </source>
</evidence>
<evidence type="ECO:0000256" key="1">
    <source>
        <dbReference type="SAM" id="MobiDB-lite"/>
    </source>
</evidence>
<name>A0AAD7WAB5_9TELE</name>
<feature type="compositionally biased region" description="Basic and acidic residues" evidence="1">
    <location>
        <begin position="77"/>
        <end position="97"/>
    </location>
</feature>
<feature type="region of interest" description="Disordered" evidence="1">
    <location>
        <begin position="64"/>
        <end position="139"/>
    </location>
</feature>
<dbReference type="Proteomes" id="UP001221898">
    <property type="component" value="Unassembled WGS sequence"/>
</dbReference>
<feature type="compositionally biased region" description="Gly residues" evidence="1">
    <location>
        <begin position="20"/>
        <end position="33"/>
    </location>
</feature>
<evidence type="ECO:0000313" key="3">
    <source>
        <dbReference type="Proteomes" id="UP001221898"/>
    </source>
</evidence>
<protein>
    <submittedName>
        <fullName evidence="2">Uncharacterized protein</fullName>
    </submittedName>
</protein>
<accession>A0AAD7WAB5</accession>
<dbReference type="AlphaFoldDB" id="A0AAD7WAB5"/>
<sequence length="139" mass="14832">MSRGSMKPGSSVSEPVARMGAGGGARTEPGSGGWSVPHYSRRGKEPMGQNLALLLREINVSVLGHQDHQGRCATEPRAPERSGGRADALGRGRRINDQDPDPVTVIAVATGQGDKRRGARAQWTRRNDLQAGRSEALVR</sequence>
<proteinExistence type="predicted"/>
<organism evidence="2 3">
    <name type="scientific">Aldrovandia affinis</name>
    <dbReference type="NCBI Taxonomy" id="143900"/>
    <lineage>
        <taxon>Eukaryota</taxon>
        <taxon>Metazoa</taxon>
        <taxon>Chordata</taxon>
        <taxon>Craniata</taxon>
        <taxon>Vertebrata</taxon>
        <taxon>Euteleostomi</taxon>
        <taxon>Actinopterygii</taxon>
        <taxon>Neopterygii</taxon>
        <taxon>Teleostei</taxon>
        <taxon>Notacanthiformes</taxon>
        <taxon>Halosauridae</taxon>
        <taxon>Aldrovandia</taxon>
    </lineage>
</organism>
<reference evidence="2" key="1">
    <citation type="journal article" date="2023" name="Science">
        <title>Genome structures resolve the early diversification of teleost fishes.</title>
        <authorList>
            <person name="Parey E."/>
            <person name="Louis A."/>
            <person name="Montfort J."/>
            <person name="Bouchez O."/>
            <person name="Roques C."/>
            <person name="Iampietro C."/>
            <person name="Lluch J."/>
            <person name="Castinel A."/>
            <person name="Donnadieu C."/>
            <person name="Desvignes T."/>
            <person name="Floi Bucao C."/>
            <person name="Jouanno E."/>
            <person name="Wen M."/>
            <person name="Mejri S."/>
            <person name="Dirks R."/>
            <person name="Jansen H."/>
            <person name="Henkel C."/>
            <person name="Chen W.J."/>
            <person name="Zahm M."/>
            <person name="Cabau C."/>
            <person name="Klopp C."/>
            <person name="Thompson A.W."/>
            <person name="Robinson-Rechavi M."/>
            <person name="Braasch I."/>
            <person name="Lecointre G."/>
            <person name="Bobe J."/>
            <person name="Postlethwait J.H."/>
            <person name="Berthelot C."/>
            <person name="Roest Crollius H."/>
            <person name="Guiguen Y."/>
        </authorList>
    </citation>
    <scope>NUCLEOTIDE SEQUENCE</scope>
    <source>
        <strain evidence="2">NC1722</strain>
    </source>
</reference>
<gene>
    <name evidence="2" type="ORF">AAFF_G00130880</name>
</gene>
<comment type="caution">
    <text evidence="2">The sequence shown here is derived from an EMBL/GenBank/DDBJ whole genome shotgun (WGS) entry which is preliminary data.</text>
</comment>
<dbReference type="EMBL" id="JAINUG010000191">
    <property type="protein sequence ID" value="KAJ8388679.1"/>
    <property type="molecule type" value="Genomic_DNA"/>
</dbReference>
<keyword evidence="3" id="KW-1185">Reference proteome</keyword>